<reference evidence="1" key="2">
    <citation type="journal article" date="2024" name="Plant">
        <title>Genomic evolution and insights into agronomic trait innovations of Sesamum species.</title>
        <authorList>
            <person name="Miao H."/>
            <person name="Wang L."/>
            <person name="Qu L."/>
            <person name="Liu H."/>
            <person name="Sun Y."/>
            <person name="Le M."/>
            <person name="Wang Q."/>
            <person name="Wei S."/>
            <person name="Zheng Y."/>
            <person name="Lin W."/>
            <person name="Duan Y."/>
            <person name="Cao H."/>
            <person name="Xiong S."/>
            <person name="Wang X."/>
            <person name="Wei L."/>
            <person name="Li C."/>
            <person name="Ma Q."/>
            <person name="Ju M."/>
            <person name="Zhao R."/>
            <person name="Li G."/>
            <person name="Mu C."/>
            <person name="Tian Q."/>
            <person name="Mei H."/>
            <person name="Zhang T."/>
            <person name="Gao T."/>
            <person name="Zhang H."/>
        </authorList>
    </citation>
    <scope>NUCLEOTIDE SEQUENCE</scope>
    <source>
        <strain evidence="1">KEN1</strain>
    </source>
</reference>
<proteinExistence type="predicted"/>
<comment type="caution">
    <text evidence="1">The sequence shown here is derived from an EMBL/GenBank/DDBJ whole genome shotgun (WGS) entry which is preliminary data.</text>
</comment>
<evidence type="ECO:0000313" key="1">
    <source>
        <dbReference type="EMBL" id="KAL0416795.1"/>
    </source>
</evidence>
<dbReference type="AlphaFoldDB" id="A0AAW2UIR1"/>
<protein>
    <submittedName>
        <fullName evidence="1">Uncharacterized protein</fullName>
    </submittedName>
</protein>
<sequence>MASFSEILLSGSTSTLVALPWQRFWHGARSMGYIELYRRAARAFDLFRCSHSRVAWNDLPLLLSSLKELRLSHLMSPRFGCISLLVHKSSSIVAKGVRGPLHDLCEGDEEVVVEPCALRCTVQSPLTQLMLKHPQSLLKNFRRKLENRKRGSFLPLFLLLGSSIDFTPRGQKVAGLPLEVRARRSPQDLLRLLDLVFILKY</sequence>
<accession>A0AAW2UIR1</accession>
<organism evidence="1">
    <name type="scientific">Sesamum latifolium</name>
    <dbReference type="NCBI Taxonomy" id="2727402"/>
    <lineage>
        <taxon>Eukaryota</taxon>
        <taxon>Viridiplantae</taxon>
        <taxon>Streptophyta</taxon>
        <taxon>Embryophyta</taxon>
        <taxon>Tracheophyta</taxon>
        <taxon>Spermatophyta</taxon>
        <taxon>Magnoliopsida</taxon>
        <taxon>eudicotyledons</taxon>
        <taxon>Gunneridae</taxon>
        <taxon>Pentapetalae</taxon>
        <taxon>asterids</taxon>
        <taxon>lamiids</taxon>
        <taxon>Lamiales</taxon>
        <taxon>Pedaliaceae</taxon>
        <taxon>Sesamum</taxon>
    </lineage>
</organism>
<name>A0AAW2UIR1_9LAMI</name>
<dbReference type="EMBL" id="JACGWN010000012">
    <property type="protein sequence ID" value="KAL0416795.1"/>
    <property type="molecule type" value="Genomic_DNA"/>
</dbReference>
<reference evidence="1" key="1">
    <citation type="submission" date="2020-06" db="EMBL/GenBank/DDBJ databases">
        <authorList>
            <person name="Li T."/>
            <person name="Hu X."/>
            <person name="Zhang T."/>
            <person name="Song X."/>
            <person name="Zhang H."/>
            <person name="Dai N."/>
            <person name="Sheng W."/>
            <person name="Hou X."/>
            <person name="Wei L."/>
        </authorList>
    </citation>
    <scope>NUCLEOTIDE SEQUENCE</scope>
    <source>
        <strain evidence="1">KEN1</strain>
        <tissue evidence="1">Leaf</tissue>
    </source>
</reference>
<gene>
    <name evidence="1" type="ORF">Slati_3511400</name>
</gene>